<proteinExistence type="predicted"/>
<feature type="chain" id="PRO_5023879732" description="Plastid lipid-associated protein/fibrillin conserved domain-containing protein" evidence="4">
    <location>
        <begin position="17"/>
        <end position="316"/>
    </location>
</feature>
<evidence type="ECO:0000256" key="4">
    <source>
        <dbReference type="SAM" id="SignalP"/>
    </source>
</evidence>
<organism evidence="6 7">
    <name type="scientific">Eragrostis curvula</name>
    <name type="common">weeping love grass</name>
    <dbReference type="NCBI Taxonomy" id="38414"/>
    <lineage>
        <taxon>Eukaryota</taxon>
        <taxon>Viridiplantae</taxon>
        <taxon>Streptophyta</taxon>
        <taxon>Embryophyta</taxon>
        <taxon>Tracheophyta</taxon>
        <taxon>Spermatophyta</taxon>
        <taxon>Magnoliopsida</taxon>
        <taxon>Liliopsida</taxon>
        <taxon>Poales</taxon>
        <taxon>Poaceae</taxon>
        <taxon>PACMAD clade</taxon>
        <taxon>Chloridoideae</taxon>
        <taxon>Eragrostideae</taxon>
        <taxon>Eragrostidinae</taxon>
        <taxon>Eragrostis</taxon>
    </lineage>
</organism>
<protein>
    <recommendedName>
        <fullName evidence="5">Plastid lipid-associated protein/fibrillin conserved domain-containing protein</fullName>
    </recommendedName>
</protein>
<gene>
    <name evidence="6" type="ORF">EJB05_38466</name>
</gene>
<dbReference type="Proteomes" id="UP000324897">
    <property type="component" value="Unassembled WGS sequence"/>
</dbReference>
<evidence type="ECO:0000259" key="5">
    <source>
        <dbReference type="Pfam" id="PF04755"/>
    </source>
</evidence>
<reference evidence="6 7" key="1">
    <citation type="journal article" date="2019" name="Sci. Rep.">
        <title>A high-quality genome of Eragrostis curvula grass provides insights into Poaceae evolution and supports new strategies to enhance forage quality.</title>
        <authorList>
            <person name="Carballo J."/>
            <person name="Santos B.A.C.M."/>
            <person name="Zappacosta D."/>
            <person name="Garbus I."/>
            <person name="Selva J.P."/>
            <person name="Gallo C.A."/>
            <person name="Diaz A."/>
            <person name="Albertini E."/>
            <person name="Caccamo M."/>
            <person name="Echenique V."/>
        </authorList>
    </citation>
    <scope>NUCLEOTIDE SEQUENCE [LARGE SCALE GENOMIC DNA]</scope>
    <source>
        <strain evidence="7">cv. Victoria</strain>
        <tissue evidence="6">Leaf</tissue>
    </source>
</reference>
<dbReference type="OrthoDB" id="423069at2759"/>
<accession>A0A5J9TUD6</accession>
<feature type="domain" description="Plastid lipid-associated protein/fibrillin conserved" evidence="5">
    <location>
        <begin position="109"/>
        <end position="275"/>
    </location>
</feature>
<dbReference type="Gramene" id="TVU14969">
    <property type="protein sequence ID" value="TVU14969"/>
    <property type="gene ID" value="EJB05_38466"/>
</dbReference>
<dbReference type="InterPro" id="IPR039633">
    <property type="entry name" value="PAP"/>
</dbReference>
<comment type="caution">
    <text evidence="6">The sequence shown here is derived from an EMBL/GenBank/DDBJ whole genome shotgun (WGS) entry which is preliminary data.</text>
</comment>
<sequence>MSRFGAVIAIAAAAAAAEFEANANGVLRLRLRRREAHDVPCGSSAVPPFGVSTTTRKVRNLEIFANGATSLPRGRPIRRNPARPAAPRAQTPAAAAFLRGLFPSRPPPAKADLLRLIVDQRRGLETQSDPARLADIVSCIDALAASAGPGADTVSDAARLSGTWRLLWTTEREQLFIVQNAPAFRTAAGDVLQVIDVPGGALNNVITFPPSGAFVVNGDIEVQPPQRVYTRHAEREQLGGPFSAVRKRMQLRFDTVYLDDDFRVAKDIRGDYLVVERLKSQSHSVAMLYMDKLDHGGPRYSGAAVTLARTVGTSSQ</sequence>
<evidence type="ECO:0000256" key="1">
    <source>
        <dbReference type="ARBA" id="ARBA00004474"/>
    </source>
</evidence>
<dbReference type="InterPro" id="IPR006843">
    <property type="entry name" value="PAP/fibrillin_dom"/>
</dbReference>
<feature type="non-terminal residue" evidence="6">
    <location>
        <position position="1"/>
    </location>
</feature>
<keyword evidence="2" id="KW-0934">Plastid</keyword>
<dbReference type="GO" id="GO:0009536">
    <property type="term" value="C:plastid"/>
    <property type="evidence" value="ECO:0007669"/>
    <property type="project" value="UniProtKB-SubCell"/>
</dbReference>
<keyword evidence="4" id="KW-0732">Signal</keyword>
<evidence type="ECO:0000313" key="7">
    <source>
        <dbReference type="Proteomes" id="UP000324897"/>
    </source>
</evidence>
<keyword evidence="3" id="KW-0809">Transit peptide</keyword>
<comment type="subcellular location">
    <subcellularLocation>
        <location evidence="1">Plastid</location>
    </subcellularLocation>
</comment>
<dbReference type="AlphaFoldDB" id="A0A5J9TUD6"/>
<dbReference type="EMBL" id="RWGY01000031">
    <property type="protein sequence ID" value="TVU14969.1"/>
    <property type="molecule type" value="Genomic_DNA"/>
</dbReference>
<keyword evidence="7" id="KW-1185">Reference proteome</keyword>
<evidence type="ECO:0000256" key="2">
    <source>
        <dbReference type="ARBA" id="ARBA00022640"/>
    </source>
</evidence>
<dbReference type="Pfam" id="PF04755">
    <property type="entry name" value="PAP_fibrillin"/>
    <property type="match status" value="1"/>
</dbReference>
<evidence type="ECO:0000313" key="6">
    <source>
        <dbReference type="EMBL" id="TVU14969.1"/>
    </source>
</evidence>
<name>A0A5J9TUD6_9POAL</name>
<evidence type="ECO:0000256" key="3">
    <source>
        <dbReference type="ARBA" id="ARBA00022946"/>
    </source>
</evidence>
<dbReference type="PANTHER" id="PTHR31906">
    <property type="entry name" value="PLASTID-LIPID-ASSOCIATED PROTEIN 4, CHLOROPLASTIC-RELATED"/>
    <property type="match status" value="1"/>
</dbReference>
<feature type="signal peptide" evidence="4">
    <location>
        <begin position="1"/>
        <end position="16"/>
    </location>
</feature>